<dbReference type="OrthoDB" id="6858273at2"/>
<dbReference type="Proteomes" id="UP000215450">
    <property type="component" value="Unassembled WGS sequence"/>
</dbReference>
<proteinExistence type="predicted"/>
<dbReference type="EMBL" id="FXUV02000026">
    <property type="protein sequence ID" value="SNB70637.1"/>
    <property type="molecule type" value="Genomic_DNA"/>
</dbReference>
<gene>
    <name evidence="2" type="ORF">KEBURONENSIS_01366</name>
    <name evidence="1" type="ORF">KEBURONENSIS_01411</name>
</gene>
<sequence length="319" mass="36234">MANIPVLVAPSVLCLYKEPDEFNRFISFLHSPYPVIKIDFSATVELTAAAAALILFAHINSIQHEKNNTGCFCFASHYSQTYTDIFIKSGLIAAFKQGKKYKNDNHHFQCSNIANYAEHRSKIRQILSFHESKIKQRYIGQESEWAKLFSLLRTATSEMVMNVQHHAYPTDGVAFSKKPMNQTNFYQNKNWWYMFVDEEETDTLFLIVYDMGVGISESYVDFALEPRAAFYSNLEDAHIVQEAWQAGMSRFIGSGRGNGLDNIVKLVEYAQKSDVFICSGLAKAGTRNKKLVTSQLKVPLQGTLIECSLSLLPKENYDK</sequence>
<reference evidence="2 3" key="2">
    <citation type="submission" date="2017-06" db="EMBL/GenBank/DDBJ databases">
        <authorList>
            <person name="Kim H.J."/>
            <person name="Triplett B.A."/>
        </authorList>
    </citation>
    <scope>NUCLEOTIDE SEQUENCE [LARGE SCALE GENOMIC DNA]</scope>
    <source>
        <strain evidence="2">Kingella_eburonensis</strain>
    </source>
</reference>
<evidence type="ECO:0000313" key="2">
    <source>
        <dbReference type="EMBL" id="SNB70637.1"/>
    </source>
</evidence>
<keyword evidence="3" id="KW-1185">Reference proteome</keyword>
<dbReference type="EMBL" id="FXUV01000023">
    <property type="protein sequence ID" value="SMQ12510.1"/>
    <property type="molecule type" value="Genomic_DNA"/>
</dbReference>
<reference evidence="1" key="1">
    <citation type="submission" date="2017-05" db="EMBL/GenBank/DDBJ databases">
        <authorList>
            <person name="Song R."/>
            <person name="Chenine A.L."/>
            <person name="Ruprecht R.M."/>
        </authorList>
    </citation>
    <scope>NUCLEOTIDE SEQUENCE</scope>
    <source>
        <strain evidence="1">Kingella_eburonensis</strain>
    </source>
</reference>
<organism evidence="2 3">
    <name type="scientific">Kingella negevensis</name>
    <dbReference type="NCBI Taxonomy" id="1522312"/>
    <lineage>
        <taxon>Bacteria</taxon>
        <taxon>Pseudomonadati</taxon>
        <taxon>Pseudomonadota</taxon>
        <taxon>Betaproteobacteria</taxon>
        <taxon>Neisseriales</taxon>
        <taxon>Neisseriaceae</taxon>
        <taxon>Kingella</taxon>
    </lineage>
</organism>
<evidence type="ECO:0000313" key="3">
    <source>
        <dbReference type="Proteomes" id="UP000215450"/>
    </source>
</evidence>
<dbReference type="AlphaFoldDB" id="A0A238TBV4"/>
<accession>A0A238TBV4</accession>
<dbReference type="RefSeq" id="WP_095062689.1">
    <property type="nucleotide sequence ID" value="NZ_FXUV02000026.1"/>
</dbReference>
<protein>
    <submittedName>
        <fullName evidence="2">Uncharacterized protein</fullName>
    </submittedName>
</protein>
<evidence type="ECO:0000313" key="1">
    <source>
        <dbReference type="EMBL" id="SMQ12510.1"/>
    </source>
</evidence>
<name>A0A238TBV4_9NEIS</name>